<evidence type="ECO:0000313" key="2">
    <source>
        <dbReference type="Proteomes" id="UP000184330"/>
    </source>
</evidence>
<organism evidence="1 2">
    <name type="scientific">Phialocephala subalpina</name>
    <dbReference type="NCBI Taxonomy" id="576137"/>
    <lineage>
        <taxon>Eukaryota</taxon>
        <taxon>Fungi</taxon>
        <taxon>Dikarya</taxon>
        <taxon>Ascomycota</taxon>
        <taxon>Pezizomycotina</taxon>
        <taxon>Leotiomycetes</taxon>
        <taxon>Helotiales</taxon>
        <taxon>Mollisiaceae</taxon>
        <taxon>Phialocephala</taxon>
        <taxon>Phialocephala fortinii species complex</taxon>
    </lineage>
</organism>
<evidence type="ECO:0000313" key="1">
    <source>
        <dbReference type="EMBL" id="CZR63096.1"/>
    </source>
</evidence>
<name>A0A1L7XDN2_9HELO</name>
<dbReference type="Proteomes" id="UP000184330">
    <property type="component" value="Unassembled WGS sequence"/>
</dbReference>
<evidence type="ECO:0008006" key="3">
    <source>
        <dbReference type="Google" id="ProtNLM"/>
    </source>
</evidence>
<dbReference type="PANTHER" id="PTHR33337">
    <property type="entry name" value="GFA DOMAIN-CONTAINING PROTEIN"/>
    <property type="match status" value="1"/>
</dbReference>
<sequence>MPLPDHAFALHGGCNCRAIRYKIDVPAFEDRFLHPNRDQAHLPEEDKIRFPMSLICHCNDCRSSSGALVNYAFACLNSYVSFKFQPRSSSPPLQEEWIPAANIFPPAEFKERKDTYLEFYQSSEMRTRSFCARCGTNLTYCVWPMPEPWPRFLDIWAGTIDKADLEREDGGGEWLKPVRHCWIDVEVPWIGRLATEGSGGIPRHEGGSDFA</sequence>
<dbReference type="OrthoDB" id="5422068at2759"/>
<dbReference type="PANTHER" id="PTHR33337:SF40">
    <property type="entry name" value="CENP-V_GFA DOMAIN-CONTAINING PROTEIN-RELATED"/>
    <property type="match status" value="1"/>
</dbReference>
<proteinExistence type="predicted"/>
<dbReference type="AlphaFoldDB" id="A0A1L7XDN2"/>
<keyword evidence="2" id="KW-1185">Reference proteome</keyword>
<accession>A0A1L7XDN2</accession>
<dbReference type="EMBL" id="FJOG01000022">
    <property type="protein sequence ID" value="CZR63096.1"/>
    <property type="molecule type" value="Genomic_DNA"/>
</dbReference>
<dbReference type="SUPFAM" id="SSF51316">
    <property type="entry name" value="Mss4-like"/>
    <property type="match status" value="2"/>
</dbReference>
<protein>
    <recommendedName>
        <fullName evidence="3">CENP-V/GFA domain-containing protein</fullName>
    </recommendedName>
</protein>
<gene>
    <name evidence="1" type="ORF">PAC_12993</name>
</gene>
<reference evidence="1 2" key="1">
    <citation type="submission" date="2016-03" db="EMBL/GenBank/DDBJ databases">
        <authorList>
            <person name="Ploux O."/>
        </authorList>
    </citation>
    <scope>NUCLEOTIDE SEQUENCE [LARGE SCALE GENOMIC DNA]</scope>
    <source>
        <strain evidence="1 2">UAMH 11012</strain>
    </source>
</reference>
<dbReference type="STRING" id="576137.A0A1L7XDN2"/>
<dbReference type="Gene3D" id="3.90.1590.10">
    <property type="entry name" value="glutathione-dependent formaldehyde- activating enzyme (gfa)"/>
    <property type="match status" value="1"/>
</dbReference>
<dbReference type="InterPro" id="IPR011057">
    <property type="entry name" value="Mss4-like_sf"/>
</dbReference>